<evidence type="ECO:0000313" key="2">
    <source>
        <dbReference type="EMBL" id="MBB3982403.1"/>
    </source>
</evidence>
<keyword evidence="2" id="KW-0223">Dioxygenase</keyword>
<gene>
    <name evidence="2" type="ORF">GGR44_002066</name>
</gene>
<organism evidence="2 3">
    <name type="scientific">Sphingobium fontiphilum</name>
    <dbReference type="NCBI Taxonomy" id="944425"/>
    <lineage>
        <taxon>Bacteria</taxon>
        <taxon>Pseudomonadati</taxon>
        <taxon>Pseudomonadota</taxon>
        <taxon>Alphaproteobacteria</taxon>
        <taxon>Sphingomonadales</taxon>
        <taxon>Sphingomonadaceae</taxon>
        <taxon>Sphingobium</taxon>
    </lineage>
</organism>
<dbReference type="PROSITE" id="PS51819">
    <property type="entry name" value="VOC"/>
    <property type="match status" value="1"/>
</dbReference>
<keyword evidence="2" id="KW-0560">Oxidoreductase</keyword>
<dbReference type="InterPro" id="IPR037523">
    <property type="entry name" value="VOC_core"/>
</dbReference>
<proteinExistence type="predicted"/>
<reference evidence="2 3" key="1">
    <citation type="submission" date="2020-08" db="EMBL/GenBank/DDBJ databases">
        <title>Genomic Encyclopedia of Type Strains, Phase IV (KMG-IV): sequencing the most valuable type-strain genomes for metagenomic binning, comparative biology and taxonomic classification.</title>
        <authorList>
            <person name="Goeker M."/>
        </authorList>
    </citation>
    <scope>NUCLEOTIDE SEQUENCE [LARGE SCALE GENOMIC DNA]</scope>
    <source>
        <strain evidence="2 3">DSM 29348</strain>
    </source>
</reference>
<dbReference type="InterPro" id="IPR029068">
    <property type="entry name" value="Glyas_Bleomycin-R_OHBP_Dase"/>
</dbReference>
<dbReference type="GO" id="GO:0016829">
    <property type="term" value="F:lyase activity"/>
    <property type="evidence" value="ECO:0007669"/>
    <property type="project" value="UniProtKB-KW"/>
</dbReference>
<feature type="domain" description="VOC" evidence="1">
    <location>
        <begin position="6"/>
        <end position="140"/>
    </location>
</feature>
<protein>
    <submittedName>
        <fullName evidence="2">Catechol 2,3-dioxygenase-like lactoylglutathione lyase family enzyme</fullName>
    </submittedName>
</protein>
<dbReference type="RefSeq" id="WP_183955465.1">
    <property type="nucleotide sequence ID" value="NZ_JACIEB010000004.1"/>
</dbReference>
<dbReference type="GO" id="GO:0051213">
    <property type="term" value="F:dioxygenase activity"/>
    <property type="evidence" value="ECO:0007669"/>
    <property type="project" value="UniProtKB-KW"/>
</dbReference>
<name>A0A7W6DG17_9SPHN</name>
<dbReference type="Pfam" id="PF13669">
    <property type="entry name" value="Glyoxalase_4"/>
    <property type="match status" value="1"/>
</dbReference>
<dbReference type="Proteomes" id="UP000552757">
    <property type="component" value="Unassembled WGS sequence"/>
</dbReference>
<evidence type="ECO:0000313" key="3">
    <source>
        <dbReference type="Proteomes" id="UP000552757"/>
    </source>
</evidence>
<keyword evidence="3" id="KW-1185">Reference proteome</keyword>
<dbReference type="EMBL" id="JACIEB010000004">
    <property type="protein sequence ID" value="MBB3982403.1"/>
    <property type="molecule type" value="Genomic_DNA"/>
</dbReference>
<evidence type="ECO:0000259" key="1">
    <source>
        <dbReference type="PROSITE" id="PS51819"/>
    </source>
</evidence>
<dbReference type="AlphaFoldDB" id="A0A7W6DG17"/>
<sequence length="152" mass="16458">MINLSRIYHTGMAVADIDAACASVGASLGLRWAPIREFDPLPFWTPEEGSHEVRVRATYSVGSPVAMEIVQGTGGFYDPRRAPDARHIGLWVDDLRAEADALVAQGWTVRAANAAPQDGYGMIAYLEAPMGGMLIELVLMDLKPAIDEWMAG</sequence>
<dbReference type="Gene3D" id="3.10.180.10">
    <property type="entry name" value="2,3-Dihydroxybiphenyl 1,2-Dioxygenase, domain 1"/>
    <property type="match status" value="1"/>
</dbReference>
<comment type="caution">
    <text evidence="2">The sequence shown here is derived from an EMBL/GenBank/DDBJ whole genome shotgun (WGS) entry which is preliminary data.</text>
</comment>
<accession>A0A7W6DG17</accession>
<keyword evidence="2" id="KW-0456">Lyase</keyword>
<dbReference type="SUPFAM" id="SSF54593">
    <property type="entry name" value="Glyoxalase/Bleomycin resistance protein/Dihydroxybiphenyl dioxygenase"/>
    <property type="match status" value="1"/>
</dbReference>